<protein>
    <submittedName>
        <fullName evidence="2">Mucin 2, oligomeric mucus/gel-forming</fullName>
    </submittedName>
</protein>
<sequence length="1230" mass="126424">MKRKPLPLIILLIIAHWCNYVWAETSFDPVLLISNNPSSCNGSEGSISFSGLQPNTTYQVTYNDDGVATGPVTITSTGTGQLTITGLNAGIYNNFIFDFNGSIKEVLTGVVLSNPIAVPLFTSFASICQGTTPLALPATSNNGINGTWSSTVINNQASGTYTFTPAAGTCGIPVSLSVTVIPKVTAAFSFGKSLTICRNGTVPALPGTSANGITGTWTPAVVDPTQSGTYVFTATGPGCVEGTTFNVTVNPNIVPTFPFGTSASICEGATVVTLPASSSNGITGTWSPAVVSNTTSGTYMFTPDNGQCATTTTYTVTVNPNSTPTFNAVAPICAGTSLSALPTVSNNGITGSWSPALNNTATTTYTFTPSAGVCATTTTLTITVNQKVTPTFPAVAPICSGGTLNPLPTASNEGITGTWSPALNNTATTTYTFTPTAGQCANTTTLTITVNQKVTPTFPAVAPICTGATLAALPTTSNESITGTWSPALNNTATTTYTFTPTAGQCANTTTLTITVNQKVTPTFPAVAPICTGATLNPLPTTSNESITGTWSPALNNTATTTYTFTPAPGQCANTATLTITVNPNVTPTFTPVAPICSGTSLAALPTTFNSITGTWSPALNNTATTTYTFTPSAGVCATTTTLTITVNQKVTPTFPAVAPICSGGTLNPLSTTSNEGITGTWSPALNNTATTTYTFTPTAGQCANTTTLTITVNQKVTPTFPAVAPICTGATLAALPTTSNEGITGTWSPALSNTATTTYTFTPTAGQCANTTTLTITVNQKVTPTFPAVAPICSGGTLNPLPTTSNESITGTWSPALNNTATTTYTFTPAPGQCANTTTLTITVNPNVTPTFTPVAPICSGTSLAALPTTFNNSITGTWSPALNNTATTTYTFTPSAGQCATTSTMTITVNPNITPTFTAVAPICSGDKLAPLPTTSDNGISGTWSPALNNTVTTTYTFTPTAGQCATSTTLTITVNQKVTPSFPAVAPICTGAAMQALPLSSTNAKTITGIWSPALNNTTTTTYTFTPDTGQCANASALTIQVYPKPAVISIMRDTTVYDGTVVASYNFSVNDPAGTIKWNNSNPAIGLAASGSGSIPSFRATNMTDTAFKAIITTVPFTNGCAGVVQSFKITVLPLAKDVFVPNVFSPDGDGRNDQLFIYGNYIASVEMQIYNQWGQHLITLSSTNQGWDGKYKGNAQPVGVYLYVLRAVLKDGRNVRMKGSITLIR</sequence>
<gene>
    <name evidence="2" type="ORF">A4D02_27370</name>
</gene>
<proteinExistence type="predicted"/>
<evidence type="ECO:0000313" key="2">
    <source>
        <dbReference type="EMBL" id="OQP50154.1"/>
    </source>
</evidence>
<dbReference type="InterPro" id="IPR014755">
    <property type="entry name" value="Cu-Rt/internalin_Ig-like"/>
</dbReference>
<dbReference type="InterPro" id="IPR026341">
    <property type="entry name" value="T9SS_type_B"/>
</dbReference>
<organism evidence="2 3">
    <name type="scientific">Niastella koreensis</name>
    <dbReference type="NCBI Taxonomy" id="354356"/>
    <lineage>
        <taxon>Bacteria</taxon>
        <taxon>Pseudomonadati</taxon>
        <taxon>Bacteroidota</taxon>
        <taxon>Chitinophagia</taxon>
        <taxon>Chitinophagales</taxon>
        <taxon>Chitinophagaceae</taxon>
        <taxon>Niastella</taxon>
    </lineage>
</organism>
<accession>A0ABX3P2W3</accession>
<name>A0ABX3P2W3_9BACT</name>
<dbReference type="Proteomes" id="UP000192277">
    <property type="component" value="Unassembled WGS sequence"/>
</dbReference>
<dbReference type="RefSeq" id="WP_014219477.1">
    <property type="nucleotide sequence ID" value="NZ_LWBO01000007.1"/>
</dbReference>
<keyword evidence="1" id="KW-0732">Signal</keyword>
<dbReference type="Pfam" id="PF13585">
    <property type="entry name" value="CHU_C"/>
    <property type="match status" value="1"/>
</dbReference>
<reference evidence="2 3" key="1">
    <citation type="submission" date="2016-04" db="EMBL/GenBank/DDBJ databases">
        <authorList>
            <person name="Chen L."/>
            <person name="Zhuang W."/>
            <person name="Wang G."/>
        </authorList>
    </citation>
    <scope>NUCLEOTIDE SEQUENCE [LARGE SCALE GENOMIC DNA]</scope>
    <source>
        <strain evidence="3">GR20</strain>
    </source>
</reference>
<dbReference type="Gene3D" id="2.60.40.1220">
    <property type="match status" value="7"/>
</dbReference>
<dbReference type="EMBL" id="LWBO01000007">
    <property type="protein sequence ID" value="OQP50154.1"/>
    <property type="molecule type" value="Genomic_DNA"/>
</dbReference>
<dbReference type="NCBIfam" id="TIGR04131">
    <property type="entry name" value="Bac_Flav_CTERM"/>
    <property type="match status" value="1"/>
</dbReference>
<evidence type="ECO:0000313" key="3">
    <source>
        <dbReference type="Proteomes" id="UP000192277"/>
    </source>
</evidence>
<evidence type="ECO:0000256" key="1">
    <source>
        <dbReference type="ARBA" id="ARBA00022729"/>
    </source>
</evidence>
<comment type="caution">
    <text evidence="2">The sequence shown here is derived from an EMBL/GenBank/DDBJ whole genome shotgun (WGS) entry which is preliminary data.</text>
</comment>
<keyword evidence="3" id="KW-1185">Reference proteome</keyword>